<name>A0AAE6SPP8_AERME</name>
<geneLocation type="plasmid" evidence="2">
    <name>pmc64a</name>
</geneLocation>
<keyword evidence="1" id="KW-0614">Plasmid</keyword>
<proteinExistence type="predicted"/>
<reference evidence="1 2" key="1">
    <citation type="submission" date="2020-01" db="EMBL/GenBank/DDBJ databases">
        <title>Complete genome of Aeromonas media MC64.</title>
        <authorList>
            <person name="Cao G."/>
            <person name="Fu J."/>
            <person name="Zhong C."/>
        </authorList>
    </citation>
    <scope>NUCLEOTIDE SEQUENCE [LARGE SCALE GENOMIC DNA]</scope>
    <source>
        <strain evidence="1 2">MC64</strain>
        <plasmid evidence="2">pmc64a</plasmid>
    </source>
</reference>
<protein>
    <submittedName>
        <fullName evidence="1">Uncharacterized protein</fullName>
    </submittedName>
</protein>
<dbReference type="AlphaFoldDB" id="A0AAE6SPP8"/>
<dbReference type="Proteomes" id="UP000463871">
    <property type="component" value="Plasmid pMC64A"/>
</dbReference>
<dbReference type="RefSeq" id="WP_147273899.1">
    <property type="nucleotide sequence ID" value="NZ_CAWPID010000002.1"/>
</dbReference>
<sequence length="650" mass="72988">MGLPLTEAVVDALVPRVDPLKIEPILSYLARTGGSGEADIEQAFSILGPALNQNSWLVESGSPTTNVVPAAPACPAETLPLQVESKSEIVQEGFAFDGPKNKSLPEQLDNHVPLIIAAGLFRTLPNAVINNPFARPQLDPRKIYDVPDGMITGYAHMKMTGFVMDTSFDIRSYFCLVSILGRMTHSQYERAATTHAKTIEPKDFYKPLLDVLPEEEVDSYIKNHMSDERIVETFRRFRNIALTFYEFYEDANREGNNGHARKGGILITGLVDSIKLENDGLIHIKPSLELRNLYRATERLLPMNRSNLLVLQHSLGSLLSFWIAAQATGQFNKDTGWVKVGKRFSAKEILSGIHPLKPGVSYRTNQYQMLQAAFIELLELNVIEIEIHCRGQRVELNQSNANLCIISGVKTNILITRHRLSFKVPGKELGGHRKGDHALTHFKSITSDDVDSVSLEDIHSKVKVLLKGIKRPRGKAIDNRTADKTAYYIKHYAETMTFIAKLLLRVKDDQKLKTKASSSLRVIVRESRQTYYDTFKSILSPEVFEALDELFKDAWFGAQILTGNRLADLIKDLPKNSQIKNYDAWKITFKDQLELIFKIIKGDGGNDMLNAIRADILKSRLVLPLNATGQSQKVNAIFKAIPTKKTFFEK</sequence>
<organism evidence="1 2">
    <name type="scientific">Aeromonas media</name>
    <dbReference type="NCBI Taxonomy" id="651"/>
    <lineage>
        <taxon>Bacteria</taxon>
        <taxon>Pseudomonadati</taxon>
        <taxon>Pseudomonadota</taxon>
        <taxon>Gammaproteobacteria</taxon>
        <taxon>Aeromonadales</taxon>
        <taxon>Aeromonadaceae</taxon>
        <taxon>Aeromonas</taxon>
    </lineage>
</organism>
<accession>A0AAE6SPP8</accession>
<evidence type="ECO:0000313" key="1">
    <source>
        <dbReference type="EMBL" id="QHQ53650.1"/>
    </source>
</evidence>
<dbReference type="EMBL" id="CP047963">
    <property type="protein sequence ID" value="QHQ53650.1"/>
    <property type="molecule type" value="Genomic_DNA"/>
</dbReference>
<evidence type="ECO:0000313" key="2">
    <source>
        <dbReference type="Proteomes" id="UP000463871"/>
    </source>
</evidence>
<gene>
    <name evidence="1" type="ORF">GWI30_22685</name>
</gene>